<sequence length="256" mass="28807">MDMQPVSLSLHDESEGYQISPERVPMAVLRNFTKDVDDFLKGESGEVDTSALDVSVVHGSIGIRTEPIAHTGLFADLRRLSTSSLLDGIDPRRRKVVERWQKMARSHCRLWITIATPALAQPLVVSAATDFRADDADQWVRVERYLQGEVVEMGGTRTVNAHIRLPDGRTLIAESSREVFRSDKVNRLYKVAMARIVAEYNVVTREYRDVHLLAFEEHHNVLDEASLARLTERGAKAWKDIPSASSWVDGMRGNKA</sequence>
<protein>
    <submittedName>
        <fullName evidence="1">Uncharacterized protein</fullName>
    </submittedName>
</protein>
<keyword evidence="2" id="KW-1185">Reference proteome</keyword>
<name>A0A370FTH0_9BURK</name>
<gene>
    <name evidence="1" type="ORF">DFR41_101794</name>
</gene>
<dbReference type="AlphaFoldDB" id="A0A370FTH0"/>
<proteinExistence type="predicted"/>
<accession>A0A370FTH0</accession>
<comment type="caution">
    <text evidence="1">The sequence shown here is derived from an EMBL/GenBank/DDBJ whole genome shotgun (WGS) entry which is preliminary data.</text>
</comment>
<dbReference type="Proteomes" id="UP000255265">
    <property type="component" value="Unassembled WGS sequence"/>
</dbReference>
<dbReference type="RefSeq" id="WP_114801759.1">
    <property type="nucleotide sequence ID" value="NZ_QQAV01000001.1"/>
</dbReference>
<reference evidence="1 2" key="1">
    <citation type="submission" date="2018-07" db="EMBL/GenBank/DDBJ databases">
        <title>Genomic Encyclopedia of Type Strains, Phase IV (KMG-IV): sequencing the most valuable type-strain genomes for metagenomic binning, comparative biology and taxonomic classification.</title>
        <authorList>
            <person name="Goeker M."/>
        </authorList>
    </citation>
    <scope>NUCLEOTIDE SEQUENCE [LARGE SCALE GENOMIC DNA]</scope>
    <source>
        <strain evidence="1 2">DSM 21352</strain>
    </source>
</reference>
<dbReference type="EMBL" id="QQAV01000001">
    <property type="protein sequence ID" value="RDI29038.1"/>
    <property type="molecule type" value="Genomic_DNA"/>
</dbReference>
<evidence type="ECO:0000313" key="1">
    <source>
        <dbReference type="EMBL" id="RDI29038.1"/>
    </source>
</evidence>
<evidence type="ECO:0000313" key="2">
    <source>
        <dbReference type="Proteomes" id="UP000255265"/>
    </source>
</evidence>
<organism evidence="1 2">
    <name type="scientific">Pseudacidovorax intermedius</name>
    <dbReference type="NCBI Taxonomy" id="433924"/>
    <lineage>
        <taxon>Bacteria</taxon>
        <taxon>Pseudomonadati</taxon>
        <taxon>Pseudomonadota</taxon>
        <taxon>Betaproteobacteria</taxon>
        <taxon>Burkholderiales</taxon>
        <taxon>Comamonadaceae</taxon>
        <taxon>Pseudacidovorax</taxon>
    </lineage>
</organism>
<dbReference type="OrthoDB" id="6057423at2"/>